<dbReference type="Pfam" id="PF06312">
    <property type="entry name" value="Neurexophilin"/>
    <property type="match status" value="1"/>
</dbReference>
<dbReference type="Pfam" id="PF24536">
    <property type="entry name" value="NXPE4_C"/>
    <property type="match status" value="1"/>
</dbReference>
<reference evidence="3 4" key="1">
    <citation type="journal article" date="2017" name="Nat. Ecol. Evol.">
        <title>Scallop genome provides insights into evolution of bilaterian karyotype and development.</title>
        <authorList>
            <person name="Wang S."/>
            <person name="Zhang J."/>
            <person name="Jiao W."/>
            <person name="Li J."/>
            <person name="Xun X."/>
            <person name="Sun Y."/>
            <person name="Guo X."/>
            <person name="Huan P."/>
            <person name="Dong B."/>
            <person name="Zhang L."/>
            <person name="Hu X."/>
            <person name="Sun X."/>
            <person name="Wang J."/>
            <person name="Zhao C."/>
            <person name="Wang Y."/>
            <person name="Wang D."/>
            <person name="Huang X."/>
            <person name="Wang R."/>
            <person name="Lv J."/>
            <person name="Li Y."/>
            <person name="Zhang Z."/>
            <person name="Liu B."/>
            <person name="Lu W."/>
            <person name="Hui Y."/>
            <person name="Liang J."/>
            <person name="Zhou Z."/>
            <person name="Hou R."/>
            <person name="Li X."/>
            <person name="Liu Y."/>
            <person name="Li H."/>
            <person name="Ning X."/>
            <person name="Lin Y."/>
            <person name="Zhao L."/>
            <person name="Xing Q."/>
            <person name="Dou J."/>
            <person name="Li Y."/>
            <person name="Mao J."/>
            <person name="Guo H."/>
            <person name="Dou H."/>
            <person name="Li T."/>
            <person name="Mu C."/>
            <person name="Jiang W."/>
            <person name="Fu Q."/>
            <person name="Fu X."/>
            <person name="Miao Y."/>
            <person name="Liu J."/>
            <person name="Yu Q."/>
            <person name="Li R."/>
            <person name="Liao H."/>
            <person name="Li X."/>
            <person name="Kong Y."/>
            <person name="Jiang Z."/>
            <person name="Chourrout D."/>
            <person name="Li R."/>
            <person name="Bao Z."/>
        </authorList>
    </citation>
    <scope>NUCLEOTIDE SEQUENCE [LARGE SCALE GENOMIC DNA]</scope>
    <source>
        <strain evidence="3 4">PY_sf001</strain>
    </source>
</reference>
<dbReference type="EMBL" id="NEDP02005386">
    <property type="protein sequence ID" value="OWF41474.1"/>
    <property type="molecule type" value="Genomic_DNA"/>
</dbReference>
<protein>
    <submittedName>
        <fullName evidence="3">NXPE family member 3</fullName>
    </submittedName>
</protein>
<gene>
    <name evidence="3" type="ORF">KP79_PYT17363</name>
</gene>
<keyword evidence="1" id="KW-0812">Transmembrane</keyword>
<evidence type="ECO:0000256" key="1">
    <source>
        <dbReference type="SAM" id="Phobius"/>
    </source>
</evidence>
<dbReference type="PANTHER" id="PTHR16165:SF5">
    <property type="entry name" value="NXPE FAMILY MEMBER 3"/>
    <property type="match status" value="1"/>
</dbReference>
<evidence type="ECO:0000259" key="2">
    <source>
        <dbReference type="Pfam" id="PF24536"/>
    </source>
</evidence>
<dbReference type="OrthoDB" id="8675562at2759"/>
<keyword evidence="1" id="KW-1133">Transmembrane helix</keyword>
<dbReference type="Proteomes" id="UP000242188">
    <property type="component" value="Unassembled WGS sequence"/>
</dbReference>
<feature type="domain" description="NXPE C-terminal" evidence="2">
    <location>
        <begin position="312"/>
        <end position="538"/>
    </location>
</feature>
<name>A0A210PYB8_MIZYE</name>
<keyword evidence="1" id="KW-0472">Membrane</keyword>
<dbReference type="AlphaFoldDB" id="A0A210PYB8"/>
<dbReference type="InterPro" id="IPR026845">
    <property type="entry name" value="NXPH/NXPE"/>
</dbReference>
<keyword evidence="4" id="KW-1185">Reference proteome</keyword>
<proteinExistence type="predicted"/>
<feature type="transmembrane region" description="Helical" evidence="1">
    <location>
        <begin position="12"/>
        <end position="27"/>
    </location>
</feature>
<organism evidence="3 4">
    <name type="scientific">Mizuhopecten yessoensis</name>
    <name type="common">Japanese scallop</name>
    <name type="synonym">Patinopecten yessoensis</name>
    <dbReference type="NCBI Taxonomy" id="6573"/>
    <lineage>
        <taxon>Eukaryota</taxon>
        <taxon>Metazoa</taxon>
        <taxon>Spiralia</taxon>
        <taxon>Lophotrochozoa</taxon>
        <taxon>Mollusca</taxon>
        <taxon>Bivalvia</taxon>
        <taxon>Autobranchia</taxon>
        <taxon>Pteriomorphia</taxon>
        <taxon>Pectinida</taxon>
        <taxon>Pectinoidea</taxon>
        <taxon>Pectinidae</taxon>
        <taxon>Mizuhopecten</taxon>
    </lineage>
</organism>
<evidence type="ECO:0000313" key="3">
    <source>
        <dbReference type="EMBL" id="OWF41474.1"/>
    </source>
</evidence>
<evidence type="ECO:0000313" key="4">
    <source>
        <dbReference type="Proteomes" id="UP000242188"/>
    </source>
</evidence>
<dbReference type="InterPro" id="IPR057106">
    <property type="entry name" value="NXPE4_C"/>
</dbReference>
<accession>A0A210PYB8</accession>
<comment type="caution">
    <text evidence="3">The sequence shown here is derived from an EMBL/GenBank/DDBJ whole genome shotgun (WGS) entry which is preliminary data.</text>
</comment>
<dbReference type="STRING" id="6573.A0A210PYB8"/>
<sequence length="539" mass="62214">MAANESIRLRRILICSAMMTVMTIVYLCSKDTGQWFIQAEFPYLKDEYEYDVRRTLSLQALDRLDTYMNYTDFEDFLSLVNITTSMVSIRNNKSDVRIGDDITIDIVLYNGRGLRATRGGDMLRVWLREHSLKASVSGYVIDHDNGSYTGVVKAMWAGNPELMFSIGNTKEHVGIYMNMVHKYGLTTFLRAGFKKQNVTESSLCSVVPNIPNVTDYCNFTAQNYNFSFFCGKPKKLGCEDWAVYEHTSTHPWNAKQKILFLNYKYFKKSVGKLTILADSGAAGESNVSCHNVSSTITWQTTNPTGYLYNGNWRSLICKSTLSWKYDSYAKCLEDRPVLITGDSTTRNWYSPLTALLKLRVFVGRHEIKDKAWQKFAEAENKKKSLSTFWSPHEIPFFSYEQDKRNFRTVASRIDDLPGNKSAVVLLHWFGHMARTTPKHYRKHITSAKHAILRLLKRSPRSSILIKGPHSFTYTNFLEPLDYIGRIYGQILYEEFKDLQDKVYYIDQWDATVGNENLDIHPHHSFDLVMTNFVFSFICK</sequence>
<dbReference type="PANTHER" id="PTHR16165">
    <property type="entry name" value="NXPE FAMILY MEMBER"/>
    <property type="match status" value="1"/>
</dbReference>